<keyword evidence="5" id="KW-1185">Reference proteome</keyword>
<protein>
    <submittedName>
        <fullName evidence="4">Uncharacterized protein</fullName>
    </submittedName>
</protein>
<dbReference type="OrthoDB" id="428795at2759"/>
<feature type="transmembrane region" description="Helical" evidence="2">
    <location>
        <begin position="202"/>
        <end position="227"/>
    </location>
</feature>
<dbReference type="AlphaFoldDB" id="C5L3G5"/>
<dbReference type="OMA" id="KITHVCL"/>
<keyword evidence="3" id="KW-0732">Signal</keyword>
<feature type="compositionally biased region" description="Basic and acidic residues" evidence="1">
    <location>
        <begin position="66"/>
        <end position="77"/>
    </location>
</feature>
<sequence length="284" mass="31284">MLTVPTKSPGRLMLVALWLHFIITTNADMEFLNSKPHEKKHTHEHSGHHHIKNGLEKDSRFHPKIHNEAHHGHGEKVKSKRQSSSILEQHSAPRRRLRDAQSDHSDVIQQLSEPLVQPLPTEQDEADLFNSKTDLLDTKAFLTDPDLQPIYYHSALETNSHSAAGGNSTVAPPESSTGITAPPQTAPVVVAEEPQTGWLHKITHVCLAVIGICLLLVGVIAVVHTGYRRKVLDSIKSQGRIKEVLSASWYRVGNYFGNAKSEEESGFPIIVDPFPAHPGTIGGA</sequence>
<keyword evidence="2" id="KW-0812">Transmembrane</keyword>
<keyword evidence="2" id="KW-0472">Membrane</keyword>
<evidence type="ECO:0000256" key="2">
    <source>
        <dbReference type="SAM" id="Phobius"/>
    </source>
</evidence>
<evidence type="ECO:0000313" key="5">
    <source>
        <dbReference type="Proteomes" id="UP000007800"/>
    </source>
</evidence>
<dbReference type="GeneID" id="9042156"/>
<feature type="region of interest" description="Disordered" evidence="1">
    <location>
        <begin position="163"/>
        <end position="184"/>
    </location>
</feature>
<evidence type="ECO:0000256" key="3">
    <source>
        <dbReference type="SAM" id="SignalP"/>
    </source>
</evidence>
<reference evidence="4 5" key="1">
    <citation type="submission" date="2008-07" db="EMBL/GenBank/DDBJ databases">
        <authorList>
            <person name="El-Sayed N."/>
            <person name="Caler E."/>
            <person name="Inman J."/>
            <person name="Amedeo P."/>
            <person name="Hass B."/>
            <person name="Wortman J."/>
        </authorList>
    </citation>
    <scope>NUCLEOTIDE SEQUENCE [LARGE SCALE GENOMIC DNA]</scope>
    <source>
        <strain evidence="5">ATCC 50983 / TXsc</strain>
    </source>
</reference>
<gene>
    <name evidence="4" type="ORF">Pmar_PMAR017594</name>
</gene>
<feature type="region of interest" description="Disordered" evidence="1">
    <location>
        <begin position="66"/>
        <end position="106"/>
    </location>
</feature>
<proteinExistence type="predicted"/>
<dbReference type="InParanoid" id="C5L3G5"/>
<keyword evidence="2" id="KW-1133">Transmembrane helix</keyword>
<evidence type="ECO:0000256" key="1">
    <source>
        <dbReference type="SAM" id="MobiDB-lite"/>
    </source>
</evidence>
<feature type="chain" id="PRO_5002954247" evidence="3">
    <location>
        <begin position="28"/>
        <end position="284"/>
    </location>
</feature>
<accession>C5L3G5</accession>
<dbReference type="EMBL" id="GG678922">
    <property type="protein sequence ID" value="EER08544.1"/>
    <property type="molecule type" value="Genomic_DNA"/>
</dbReference>
<feature type="compositionally biased region" description="Polar residues" evidence="1">
    <location>
        <begin position="163"/>
        <end position="183"/>
    </location>
</feature>
<evidence type="ECO:0000313" key="4">
    <source>
        <dbReference type="EMBL" id="EER08544.1"/>
    </source>
</evidence>
<feature type="signal peptide" evidence="3">
    <location>
        <begin position="1"/>
        <end position="27"/>
    </location>
</feature>
<dbReference type="RefSeq" id="XP_002776728.1">
    <property type="nucleotide sequence ID" value="XM_002776682.1"/>
</dbReference>
<organism evidence="5">
    <name type="scientific">Perkinsus marinus (strain ATCC 50983 / TXsc)</name>
    <dbReference type="NCBI Taxonomy" id="423536"/>
    <lineage>
        <taxon>Eukaryota</taxon>
        <taxon>Sar</taxon>
        <taxon>Alveolata</taxon>
        <taxon>Perkinsozoa</taxon>
        <taxon>Perkinsea</taxon>
        <taxon>Perkinsida</taxon>
        <taxon>Perkinsidae</taxon>
        <taxon>Perkinsus</taxon>
    </lineage>
</organism>
<dbReference type="Proteomes" id="UP000007800">
    <property type="component" value="Unassembled WGS sequence"/>
</dbReference>
<name>C5L3G5_PERM5</name>